<dbReference type="InterPro" id="IPR046341">
    <property type="entry name" value="SET_dom_sf"/>
</dbReference>
<protein>
    <recommendedName>
        <fullName evidence="1">SET domain-containing protein</fullName>
    </recommendedName>
</protein>
<evidence type="ECO:0000313" key="2">
    <source>
        <dbReference type="EMBL" id="CAD8876964.1"/>
    </source>
</evidence>
<dbReference type="AlphaFoldDB" id="A0A7S1B6U4"/>
<gene>
    <name evidence="2" type="ORF">CHYS00102_LOCUS4148</name>
</gene>
<dbReference type="PROSITE" id="PS50280">
    <property type="entry name" value="SET"/>
    <property type="match status" value="1"/>
</dbReference>
<evidence type="ECO:0000259" key="1">
    <source>
        <dbReference type="PROSITE" id="PS50280"/>
    </source>
</evidence>
<reference evidence="2" key="1">
    <citation type="submission" date="2021-01" db="EMBL/GenBank/DDBJ databases">
        <authorList>
            <person name="Corre E."/>
            <person name="Pelletier E."/>
            <person name="Niang G."/>
            <person name="Scheremetjew M."/>
            <person name="Finn R."/>
            <person name="Kale V."/>
            <person name="Holt S."/>
            <person name="Cochrane G."/>
            <person name="Meng A."/>
            <person name="Brown T."/>
            <person name="Cohen L."/>
        </authorList>
    </citation>
    <scope>NUCLEOTIDE SEQUENCE</scope>
    <source>
        <strain evidence="2">308</strain>
    </source>
</reference>
<sequence length="188" mass="21668">MCTTYRPRLFSWRANSYKSTVVHKDDVKGRTLKATKFIPAGTFLNVDDPATSFYIDKNEWDLLDEFVKINPSAEFYSKLQNYINEYGYESSSTARVGRTVSVANVNTFINHGCSKEQFKVGALLKRTDENYVNFSPLTTRHSELLINSLVVLQDIEEGEEILQDYSEFWDDEKASEFDEFHKRVCGAN</sequence>
<proteinExistence type="predicted"/>
<feature type="domain" description="SET" evidence="1">
    <location>
        <begin position="18"/>
        <end position="166"/>
    </location>
</feature>
<dbReference type="SUPFAM" id="SSF82199">
    <property type="entry name" value="SET domain"/>
    <property type="match status" value="1"/>
</dbReference>
<dbReference type="EMBL" id="HBFR01005830">
    <property type="protein sequence ID" value="CAD8876964.1"/>
    <property type="molecule type" value="Transcribed_RNA"/>
</dbReference>
<dbReference type="InterPro" id="IPR001214">
    <property type="entry name" value="SET_dom"/>
</dbReference>
<dbReference type="Pfam" id="PF00856">
    <property type="entry name" value="SET"/>
    <property type="match status" value="1"/>
</dbReference>
<dbReference type="Gene3D" id="2.170.270.10">
    <property type="entry name" value="SET domain"/>
    <property type="match status" value="1"/>
</dbReference>
<organism evidence="2">
    <name type="scientific">Corethron hystrix</name>
    <dbReference type="NCBI Taxonomy" id="216773"/>
    <lineage>
        <taxon>Eukaryota</taxon>
        <taxon>Sar</taxon>
        <taxon>Stramenopiles</taxon>
        <taxon>Ochrophyta</taxon>
        <taxon>Bacillariophyta</taxon>
        <taxon>Coscinodiscophyceae</taxon>
        <taxon>Corethrophycidae</taxon>
        <taxon>Corethrales</taxon>
        <taxon>Corethraceae</taxon>
        <taxon>Corethron</taxon>
    </lineage>
</organism>
<name>A0A7S1B6U4_9STRA</name>
<accession>A0A7S1B6U4</accession>